<dbReference type="BioCyc" id="LBIF456481:LEPBI_RS04860-MONOMER"/>
<dbReference type="AlphaFoldDB" id="B0SMG9"/>
<dbReference type="RefSeq" id="WP_012387995.1">
    <property type="nucleotide sequence ID" value="NC_010602.1"/>
</dbReference>
<evidence type="ECO:0008006" key="3">
    <source>
        <dbReference type="Google" id="ProtNLM"/>
    </source>
</evidence>
<dbReference type="PROSITE" id="PS51257">
    <property type="entry name" value="PROKAR_LIPOPROTEIN"/>
    <property type="match status" value="1"/>
</dbReference>
<dbReference type="KEGG" id="lbi:LEPBI_I0989"/>
<gene>
    <name evidence="1" type="ordered locus">LEPBI_I0989</name>
</gene>
<keyword evidence="2" id="KW-1185">Reference proteome</keyword>
<dbReference type="Proteomes" id="UP000001847">
    <property type="component" value="Chromosome I"/>
</dbReference>
<evidence type="ECO:0000313" key="2">
    <source>
        <dbReference type="Proteomes" id="UP000001847"/>
    </source>
</evidence>
<reference evidence="1 2" key="1">
    <citation type="journal article" date="2008" name="PLoS ONE">
        <title>Genome sequence of the saprophyte Leptospira biflexa provides insights into the evolution of Leptospira and the pathogenesis of leptospirosis.</title>
        <authorList>
            <person name="Picardeau M."/>
            <person name="Bulach D.M."/>
            <person name="Bouchier C."/>
            <person name="Zuerner R.L."/>
            <person name="Zidane N."/>
            <person name="Wilson P.J."/>
            <person name="Creno S."/>
            <person name="Kuczek E.S."/>
            <person name="Bommezzadri S."/>
            <person name="Davis J.C."/>
            <person name="McGrath A."/>
            <person name="Johnson M.J."/>
            <person name="Boursaux-Eude C."/>
            <person name="Seemann T."/>
            <person name="Rouy Z."/>
            <person name="Coppel R.L."/>
            <person name="Rood J.I."/>
            <person name="Lajus A."/>
            <person name="Davies J.K."/>
            <person name="Medigue C."/>
            <person name="Adler B."/>
        </authorList>
    </citation>
    <scope>NUCLEOTIDE SEQUENCE [LARGE SCALE GENOMIC DNA]</scope>
    <source>
        <strain evidence="2">Patoc 1 / ATCC 23582 / Paris</strain>
    </source>
</reference>
<accession>B0SMG9</accession>
<organism evidence="1 2">
    <name type="scientific">Leptospira biflexa serovar Patoc (strain Patoc 1 / ATCC 23582 / Paris)</name>
    <dbReference type="NCBI Taxonomy" id="456481"/>
    <lineage>
        <taxon>Bacteria</taxon>
        <taxon>Pseudomonadati</taxon>
        <taxon>Spirochaetota</taxon>
        <taxon>Spirochaetia</taxon>
        <taxon>Leptospirales</taxon>
        <taxon>Leptospiraceae</taxon>
        <taxon>Leptospira</taxon>
    </lineage>
</organism>
<dbReference type="HOGENOM" id="CLU_1553378_0_0_12"/>
<sequence length="172" mass="20484">MKFNLLLVFLFFVSCSLFRETVGYQKYPIPDGKKILLVPTVSSFYADQYLLEKEIIHQITEELERFGYYVIIRDEIHEFKKYPESNDHLGRLQSNLSPNDGKNDSRLSYWYGIAEGLDIPYVVFLRFPQTTKREGIMVRLTWTELKLRQSERFDWDWIPNSPLPFLQSKESL</sequence>
<dbReference type="OrthoDB" id="331589at2"/>
<dbReference type="STRING" id="456481.LEPBI_I0989"/>
<evidence type="ECO:0000313" key="1">
    <source>
        <dbReference type="EMBL" id="ABZ97113.1"/>
    </source>
</evidence>
<dbReference type="EMBL" id="CP000786">
    <property type="protein sequence ID" value="ABZ97113.1"/>
    <property type="molecule type" value="Genomic_DNA"/>
</dbReference>
<name>B0SMG9_LEPBP</name>
<protein>
    <recommendedName>
        <fullName evidence="3">Lipoprotein</fullName>
    </recommendedName>
</protein>
<proteinExistence type="predicted"/>